<keyword evidence="1" id="KW-1133">Transmembrane helix</keyword>
<evidence type="ECO:0000313" key="2">
    <source>
        <dbReference type="EMBL" id="KAG2585251.1"/>
    </source>
</evidence>
<evidence type="ECO:0000313" key="3">
    <source>
        <dbReference type="Proteomes" id="UP000823388"/>
    </source>
</evidence>
<dbReference type="OrthoDB" id="692179at2759"/>
<feature type="transmembrane region" description="Helical" evidence="1">
    <location>
        <begin position="58"/>
        <end position="75"/>
    </location>
</feature>
<proteinExistence type="predicted"/>
<sequence>MRPVILDTYHNLDNLDIAGIGDAVCSVLFLQGPQTHNKEAFNEWDVAKGAAMEILPKVAYVMAFSGWTLIYFWVIPKLKHFKDMLDASNKEKLAMVDEIERCHQRLRQFEARDSVGQGKRY</sequence>
<keyword evidence="1" id="KW-0812">Transmembrane</keyword>
<dbReference type="AlphaFoldDB" id="A0A8T0RGY1"/>
<evidence type="ECO:0000256" key="1">
    <source>
        <dbReference type="SAM" id="Phobius"/>
    </source>
</evidence>
<keyword evidence="1" id="KW-0472">Membrane</keyword>
<keyword evidence="3" id="KW-1185">Reference proteome</keyword>
<name>A0A8T0RGY1_PANVG</name>
<protein>
    <submittedName>
        <fullName evidence="2">Uncharacterized protein</fullName>
    </submittedName>
</protein>
<dbReference type="Proteomes" id="UP000823388">
    <property type="component" value="Chromosome 6K"/>
</dbReference>
<dbReference type="EMBL" id="CM029047">
    <property type="protein sequence ID" value="KAG2585251.1"/>
    <property type="molecule type" value="Genomic_DNA"/>
</dbReference>
<organism evidence="2 3">
    <name type="scientific">Panicum virgatum</name>
    <name type="common">Blackwell switchgrass</name>
    <dbReference type="NCBI Taxonomy" id="38727"/>
    <lineage>
        <taxon>Eukaryota</taxon>
        <taxon>Viridiplantae</taxon>
        <taxon>Streptophyta</taxon>
        <taxon>Embryophyta</taxon>
        <taxon>Tracheophyta</taxon>
        <taxon>Spermatophyta</taxon>
        <taxon>Magnoliopsida</taxon>
        <taxon>Liliopsida</taxon>
        <taxon>Poales</taxon>
        <taxon>Poaceae</taxon>
        <taxon>PACMAD clade</taxon>
        <taxon>Panicoideae</taxon>
        <taxon>Panicodae</taxon>
        <taxon>Paniceae</taxon>
        <taxon>Panicinae</taxon>
        <taxon>Panicum</taxon>
        <taxon>Panicum sect. Hiantes</taxon>
    </lineage>
</organism>
<gene>
    <name evidence="2" type="ORF">PVAP13_6KG380900</name>
</gene>
<reference evidence="2" key="1">
    <citation type="submission" date="2020-05" db="EMBL/GenBank/DDBJ databases">
        <title>WGS assembly of Panicum virgatum.</title>
        <authorList>
            <person name="Lovell J.T."/>
            <person name="Jenkins J."/>
            <person name="Shu S."/>
            <person name="Juenger T.E."/>
            <person name="Schmutz J."/>
        </authorList>
    </citation>
    <scope>NUCLEOTIDE SEQUENCE</scope>
    <source>
        <strain evidence="2">AP13</strain>
    </source>
</reference>
<comment type="caution">
    <text evidence="2">The sequence shown here is derived from an EMBL/GenBank/DDBJ whole genome shotgun (WGS) entry which is preliminary data.</text>
</comment>
<accession>A0A8T0RGY1</accession>